<feature type="signal peptide" evidence="2">
    <location>
        <begin position="1"/>
        <end position="21"/>
    </location>
</feature>
<dbReference type="EMBL" id="BSFE01000006">
    <property type="protein sequence ID" value="GLK52732.1"/>
    <property type="molecule type" value="Genomic_DNA"/>
</dbReference>
<feature type="compositionally biased region" description="Gly residues" evidence="1">
    <location>
        <begin position="29"/>
        <end position="44"/>
    </location>
</feature>
<evidence type="ECO:0000313" key="4">
    <source>
        <dbReference type="Proteomes" id="UP001143486"/>
    </source>
</evidence>
<proteinExistence type="predicted"/>
<feature type="compositionally biased region" description="Gly residues" evidence="1">
    <location>
        <begin position="227"/>
        <end position="244"/>
    </location>
</feature>
<reference evidence="3" key="2">
    <citation type="submission" date="2023-01" db="EMBL/GenBank/DDBJ databases">
        <authorList>
            <person name="Sun Q."/>
            <person name="Evtushenko L."/>
        </authorList>
    </citation>
    <scope>NUCLEOTIDE SEQUENCE</scope>
    <source>
        <strain evidence="3">VKM B-1513</strain>
    </source>
</reference>
<evidence type="ECO:0000256" key="1">
    <source>
        <dbReference type="SAM" id="MobiDB-lite"/>
    </source>
</evidence>
<reference evidence="3" key="1">
    <citation type="journal article" date="2014" name="Int. J. Syst. Evol. Microbiol.">
        <title>Complete genome sequence of Corynebacterium casei LMG S-19264T (=DSM 44701T), isolated from a smear-ripened cheese.</title>
        <authorList>
            <consortium name="US DOE Joint Genome Institute (JGI-PGF)"/>
            <person name="Walter F."/>
            <person name="Albersmeier A."/>
            <person name="Kalinowski J."/>
            <person name="Ruckert C."/>
        </authorList>
    </citation>
    <scope>NUCLEOTIDE SEQUENCE</scope>
    <source>
        <strain evidence="3">VKM B-1513</strain>
    </source>
</reference>
<organism evidence="3 4">
    <name type="scientific">Maricaulis virginensis</name>
    <dbReference type="NCBI Taxonomy" id="144022"/>
    <lineage>
        <taxon>Bacteria</taxon>
        <taxon>Pseudomonadati</taxon>
        <taxon>Pseudomonadota</taxon>
        <taxon>Alphaproteobacteria</taxon>
        <taxon>Maricaulales</taxon>
        <taxon>Maricaulaceae</taxon>
        <taxon>Maricaulis</taxon>
    </lineage>
</organism>
<evidence type="ECO:0008006" key="5">
    <source>
        <dbReference type="Google" id="ProtNLM"/>
    </source>
</evidence>
<dbReference type="PROSITE" id="PS51257">
    <property type="entry name" value="PROKAR_LIPOPROTEIN"/>
    <property type="match status" value="1"/>
</dbReference>
<dbReference type="RefSeq" id="WP_271187095.1">
    <property type="nucleotide sequence ID" value="NZ_BSFE01000006.1"/>
</dbReference>
<keyword evidence="2" id="KW-0732">Signal</keyword>
<name>A0A9W6ING1_9PROT</name>
<protein>
    <recommendedName>
        <fullName evidence="5">Sel1 repeat family protein</fullName>
    </recommendedName>
</protein>
<feature type="chain" id="PRO_5040996958" description="Sel1 repeat family protein" evidence="2">
    <location>
        <begin position="22"/>
        <end position="256"/>
    </location>
</feature>
<evidence type="ECO:0000313" key="3">
    <source>
        <dbReference type="EMBL" id="GLK52732.1"/>
    </source>
</evidence>
<sequence>MPPIARFAPLALIVLAACASADRPPHGGPMSGGPGGQAGGGRDGGFTQAARLVDEGRYADALPVLRCVASRGEGFEIAEYLAGYSAFRLARSEETPAVLRDDLLTEGFERMTAAAQAGWPAAQAGLAEALFEIANEDALAEAAYWAAVYRNNPRERVYGIDRLDDAVETSLAEHLGDTAISASEQRAAGFTIIPLAGHETGAECARFLRTGSENGQRGDGSRRGRGGPRQDGGQGGGPGGGRGGWAEPDDRAIHTR</sequence>
<dbReference type="AlphaFoldDB" id="A0A9W6ING1"/>
<dbReference type="Proteomes" id="UP001143486">
    <property type="component" value="Unassembled WGS sequence"/>
</dbReference>
<feature type="region of interest" description="Disordered" evidence="1">
    <location>
        <begin position="209"/>
        <end position="256"/>
    </location>
</feature>
<accession>A0A9W6ING1</accession>
<keyword evidence="4" id="KW-1185">Reference proteome</keyword>
<comment type="caution">
    <text evidence="3">The sequence shown here is derived from an EMBL/GenBank/DDBJ whole genome shotgun (WGS) entry which is preliminary data.</text>
</comment>
<feature type="region of interest" description="Disordered" evidence="1">
    <location>
        <begin position="24"/>
        <end position="46"/>
    </location>
</feature>
<gene>
    <name evidence="3" type="ORF">GCM10017621_22400</name>
</gene>
<evidence type="ECO:0000256" key="2">
    <source>
        <dbReference type="SAM" id="SignalP"/>
    </source>
</evidence>